<dbReference type="InterPro" id="IPR019734">
    <property type="entry name" value="TPR_rpt"/>
</dbReference>
<dbReference type="EMBL" id="DQ272385">
    <property type="protein sequence ID" value="ABB84522.1"/>
    <property type="molecule type" value="Genomic_DNA"/>
</dbReference>
<feature type="region of interest" description="Disordered" evidence="2">
    <location>
        <begin position="489"/>
        <end position="511"/>
    </location>
</feature>
<dbReference type="SUPFAM" id="SSF49879">
    <property type="entry name" value="SMAD/FHA domain"/>
    <property type="match status" value="2"/>
</dbReference>
<keyword evidence="1" id="KW-0802">TPR repeat</keyword>
<dbReference type="SMART" id="SM00240">
    <property type="entry name" value="FHA"/>
    <property type="match status" value="2"/>
</dbReference>
<evidence type="ECO:0000256" key="1">
    <source>
        <dbReference type="PROSITE-ProRule" id="PRU00339"/>
    </source>
</evidence>
<feature type="domain" description="FHA" evidence="3">
    <location>
        <begin position="45"/>
        <end position="94"/>
    </location>
</feature>
<dbReference type="SUPFAM" id="SSF48452">
    <property type="entry name" value="TPR-like"/>
    <property type="match status" value="1"/>
</dbReference>
<proteinExistence type="predicted"/>
<evidence type="ECO:0000313" key="4">
    <source>
        <dbReference type="EMBL" id="ABB84522.1"/>
    </source>
</evidence>
<feature type="compositionally biased region" description="Acidic residues" evidence="2">
    <location>
        <begin position="139"/>
        <end position="152"/>
    </location>
</feature>
<accession>Q1A7N6</accession>
<dbReference type="PROSITE" id="PS50005">
    <property type="entry name" value="TPR"/>
    <property type="match status" value="1"/>
</dbReference>
<organism evidence="4">
    <name type="scientific">Myxococcus xanthus</name>
    <dbReference type="NCBI Taxonomy" id="34"/>
    <lineage>
        <taxon>Bacteria</taxon>
        <taxon>Pseudomonadati</taxon>
        <taxon>Myxococcota</taxon>
        <taxon>Myxococcia</taxon>
        <taxon>Myxococcales</taxon>
        <taxon>Cystobacterineae</taxon>
        <taxon>Myxococcaceae</taxon>
        <taxon>Myxococcus</taxon>
    </lineage>
</organism>
<dbReference type="Pfam" id="PF00498">
    <property type="entry name" value="FHA"/>
    <property type="match status" value="2"/>
</dbReference>
<feature type="domain" description="FHA" evidence="3">
    <location>
        <begin position="217"/>
        <end position="267"/>
    </location>
</feature>
<dbReference type="InterPro" id="IPR011990">
    <property type="entry name" value="TPR-like_helical_dom_sf"/>
</dbReference>
<feature type="compositionally biased region" description="Low complexity" evidence="2">
    <location>
        <begin position="490"/>
        <end position="511"/>
    </location>
</feature>
<feature type="region of interest" description="Disordered" evidence="2">
    <location>
        <begin position="336"/>
        <end position="394"/>
    </location>
</feature>
<dbReference type="Gene3D" id="1.25.40.10">
    <property type="entry name" value="Tetratricopeptide repeat domain"/>
    <property type="match status" value="1"/>
</dbReference>
<gene>
    <name evidence="4" type="ORF">mxan5591</name>
</gene>
<dbReference type="InterPro" id="IPR008984">
    <property type="entry name" value="SMAD_FHA_dom_sf"/>
</dbReference>
<name>Q1A7N6_MYXXA</name>
<dbReference type="PANTHER" id="PTHR23308">
    <property type="entry name" value="NUCLEAR INHIBITOR OF PROTEIN PHOSPHATASE-1"/>
    <property type="match status" value="1"/>
</dbReference>
<dbReference type="AlphaFoldDB" id="Q1A7N6"/>
<dbReference type="CDD" id="cd00060">
    <property type="entry name" value="FHA"/>
    <property type="match status" value="2"/>
</dbReference>
<protein>
    <recommendedName>
        <fullName evidence="3">FHA domain-containing protein</fullName>
    </recommendedName>
</protein>
<reference evidence="4" key="1">
    <citation type="journal article" date="2006" name="J. Bacteriol.">
        <title>The orphan response regulator DigR is required for synthesis of extracellular matrix fibrils in Myxococcus xanthus.</title>
        <authorList>
            <person name="Overgaard M."/>
            <person name="Wegener-Feldbrugge S."/>
            <person name="Sogaard-Andersen L."/>
        </authorList>
    </citation>
    <scope>NUCLEOTIDE SEQUENCE</scope>
</reference>
<dbReference type="InterPro" id="IPR000253">
    <property type="entry name" value="FHA_dom"/>
</dbReference>
<evidence type="ECO:0000256" key="2">
    <source>
        <dbReference type="SAM" id="MobiDB-lite"/>
    </source>
</evidence>
<evidence type="ECO:0000259" key="3">
    <source>
        <dbReference type="PROSITE" id="PS50006"/>
    </source>
</evidence>
<feature type="repeat" description="TPR" evidence="1">
    <location>
        <begin position="545"/>
        <end position="578"/>
    </location>
</feature>
<dbReference type="Gene3D" id="2.60.200.20">
    <property type="match status" value="2"/>
</dbReference>
<feature type="compositionally biased region" description="Low complexity" evidence="2">
    <location>
        <begin position="361"/>
        <end position="378"/>
    </location>
</feature>
<feature type="region of interest" description="Disordered" evidence="2">
    <location>
        <begin position="124"/>
        <end position="176"/>
    </location>
</feature>
<dbReference type="PROSITE" id="PS50006">
    <property type="entry name" value="FHA_DOMAIN"/>
    <property type="match status" value="2"/>
</dbReference>
<sequence>MRGIHGLYRERPFCYDCTRIGPVLKLIIEDDEGRKTVVPFVRDEITIGRQEGNTIRLTERNVSRRHARLVRLNGHVVVEDLGSYNGTRINGERIAGQSPLKEGDLVQIGDYDLALQAEGAANAVGPITTKVPARRPEPEPEEDDSDDDEPEESEHTPPSLSAADARRHSTSIIRLDQVEADRPRKVLDVPAEDAPRLLVLSPDELKGQEFACIRTELRIGRTDDNDITLDHRSLSRTHAKLVREDAGEWRVIDMQSANGMTVNGESYAQATLATGDIIELGHVKLRFVSAGDASDDVAAGGGSRSKLPLVASLAALLLGGGGGAFWYMNQQGTQPTAPPVIAHTPTPPLDEDPPPAIEEQAAANDTPPTTAAAAAQTPETPPPPRGPSMEEQRAVADKAIAARDFDTAVDALERIKDANGQRPRDVETRLDEARAEQLMKRRLDDVRNALGDGKLPEAEEALRESAATKAFAKEYAALKTQVAEARKKAAPPAAVPSSGTEKAPPAAQSAAAKAQADGFEHIKGLRYRQAIEQLNKCLELEPTRAECHLYLGSAYANDNQPEKGAVHYKRFLELAPNHAYYERVKGLVESYENPKK</sequence>
<dbReference type="InterPro" id="IPR050923">
    <property type="entry name" value="Cell_Proc_Reg/RNA_Proc"/>
</dbReference>